<dbReference type="EMBL" id="JACXSS010000001">
    <property type="protein sequence ID" value="MBD9355428.1"/>
    <property type="molecule type" value="Genomic_DNA"/>
</dbReference>
<keyword evidence="2" id="KW-1185">Reference proteome</keyword>
<evidence type="ECO:0000313" key="2">
    <source>
        <dbReference type="Proteomes" id="UP000652176"/>
    </source>
</evidence>
<proteinExistence type="predicted"/>
<accession>A0ABR9CX15</accession>
<organism evidence="1 2">
    <name type="scientific">Methylomonas albis</name>
    <dbReference type="NCBI Taxonomy" id="1854563"/>
    <lineage>
        <taxon>Bacteria</taxon>
        <taxon>Pseudomonadati</taxon>
        <taxon>Pseudomonadota</taxon>
        <taxon>Gammaproteobacteria</taxon>
        <taxon>Methylococcales</taxon>
        <taxon>Methylococcaceae</taxon>
        <taxon>Methylomonas</taxon>
    </lineage>
</organism>
<sequence length="66" mass="7792">MLRLAIMLEFVPYPNLRPYIDVQARLQYVVGSEAQYDSHKTIRDLTATKHQYREIRHVGGSPQYAW</sequence>
<protein>
    <submittedName>
        <fullName evidence="1">Uncharacterized protein</fullName>
    </submittedName>
</protein>
<comment type="caution">
    <text evidence="1">The sequence shown here is derived from an EMBL/GenBank/DDBJ whole genome shotgun (WGS) entry which is preliminary data.</text>
</comment>
<dbReference type="RefSeq" id="WP_192373797.1">
    <property type="nucleotide sequence ID" value="NZ_CAJHIV010000001.1"/>
</dbReference>
<gene>
    <name evidence="1" type="ORF">IE877_05970</name>
</gene>
<name>A0ABR9CX15_9GAMM</name>
<evidence type="ECO:0000313" key="1">
    <source>
        <dbReference type="EMBL" id="MBD9355428.1"/>
    </source>
</evidence>
<reference evidence="1 2" key="1">
    <citation type="submission" date="2020-09" db="EMBL/GenBank/DDBJ databases">
        <title>Methylomonas albis sp. nov. and Methylomonas fluvii sp. nov.: Two cold-adapted methanotrophs from the River Elbe and an amended description of Methylovulum psychrotolerans strain Eb1.</title>
        <authorList>
            <person name="Bussmann I.K."/>
            <person name="Klings K.-W."/>
            <person name="Warnstedt J."/>
            <person name="Hoppert M."/>
            <person name="Saborowski A."/>
            <person name="Horn F."/>
            <person name="Liebner S."/>
        </authorList>
    </citation>
    <scope>NUCLEOTIDE SEQUENCE [LARGE SCALE GENOMIC DNA]</scope>
    <source>
        <strain evidence="1 2">EbA</strain>
    </source>
</reference>
<dbReference type="Proteomes" id="UP000652176">
    <property type="component" value="Unassembled WGS sequence"/>
</dbReference>